<keyword evidence="3" id="KW-1185">Reference proteome</keyword>
<evidence type="ECO:0008006" key="4">
    <source>
        <dbReference type="Google" id="ProtNLM"/>
    </source>
</evidence>
<dbReference type="InterPro" id="IPR051918">
    <property type="entry name" value="STPP_CPPED1"/>
</dbReference>
<dbReference type="PANTHER" id="PTHR43143">
    <property type="entry name" value="METALLOPHOSPHOESTERASE, CALCINEURIN SUPERFAMILY"/>
    <property type="match status" value="1"/>
</dbReference>
<protein>
    <recommendedName>
        <fullName evidence="4">Calcineurin-like phosphoesterase domain-containing protein</fullName>
    </recommendedName>
</protein>
<dbReference type="InterPro" id="IPR029052">
    <property type="entry name" value="Metallo-depent_PP-like"/>
</dbReference>
<sequence>MPTAVAADANTGAGTDGLGSRFSLGVLPDTQFYSRYTTPETGNLAKGRYGSEPYRAQTEWLAEHQDELNMPFATHLGDVVDQSEVDGEWKVADDAMSVLDNSQLNYSILPGNHDLWGSQDEVEKTPEGTTTPYSHYFSAERAAGNETFQGRFDKPNRESEYHIFEAEGQKYLVLAMAWRADDEALDWAQKAIDEHPDLPVILTTHEALNIDGEGNVFYSEAYGEHLWDKFIKKNDQVFLVMGGHHHGAGYRVDHNDAGHDVVSILQDYQMAYQGGNGLMGVLEFDLTGNELEVQALSPWVAAKPADSLTQFDEVTLEGKGDSYHVPLNFAERFHSFAPDWRAGDENESDLAGAARDIVTAGYKPYEIPAEQLPHGTDDYVRNERTVFHWRPGQATKDGAALHDGDQAGAGTVIPDEQGGSDMHREGGDDARVTYSEDHHPLSSDSGSLFWNNPTGERDINWFKTADGAPANAVETPEGYTFETFVKLPKDFDGDKNGWGNAVGRENSIEKVKPGTDDSDPTVMFGVSNLRELRWWAEPAEGEGATVWSHEVPKDEWMHIAVVNNPETETVEMFINGAPILRNHVGAEGLWSSDVAWILGAGMGDNHPQDPWYGWIGETRLAQGVLDESDWLTARPHGSKPNGDKPSGSVPGLSSTSSDLLSSSALSSRF</sequence>
<dbReference type="Gene3D" id="3.60.21.10">
    <property type="match status" value="1"/>
</dbReference>
<dbReference type="RefSeq" id="WP_240482736.1">
    <property type="nucleotide sequence ID" value="NZ_ATVG01000001.1"/>
</dbReference>
<feature type="region of interest" description="Disordered" evidence="1">
    <location>
        <begin position="405"/>
        <end position="429"/>
    </location>
</feature>
<evidence type="ECO:0000256" key="1">
    <source>
        <dbReference type="SAM" id="MobiDB-lite"/>
    </source>
</evidence>
<dbReference type="SUPFAM" id="SSF49899">
    <property type="entry name" value="Concanavalin A-like lectins/glucanases"/>
    <property type="match status" value="1"/>
</dbReference>
<evidence type="ECO:0000313" key="3">
    <source>
        <dbReference type="Proteomes" id="UP001220064"/>
    </source>
</evidence>
<dbReference type="InterPro" id="IPR013320">
    <property type="entry name" value="ConA-like_dom_sf"/>
</dbReference>
<feature type="region of interest" description="Disordered" evidence="1">
    <location>
        <begin position="631"/>
        <end position="669"/>
    </location>
</feature>
<feature type="compositionally biased region" description="Low complexity" evidence="1">
    <location>
        <begin position="645"/>
        <end position="669"/>
    </location>
</feature>
<name>A0ABY7U879_9CORY</name>
<gene>
    <name evidence="2" type="ORF">CMASS_06825</name>
</gene>
<organism evidence="2 3">
    <name type="scientific">Corynebacterium massiliense DSM 45435</name>
    <dbReference type="NCBI Taxonomy" id="1121364"/>
    <lineage>
        <taxon>Bacteria</taxon>
        <taxon>Bacillati</taxon>
        <taxon>Actinomycetota</taxon>
        <taxon>Actinomycetes</taxon>
        <taxon>Mycobacteriales</taxon>
        <taxon>Corynebacteriaceae</taxon>
        <taxon>Corynebacterium</taxon>
    </lineage>
</organism>
<dbReference type="EMBL" id="CP063189">
    <property type="protein sequence ID" value="WCZ32799.1"/>
    <property type="molecule type" value="Genomic_DNA"/>
</dbReference>
<dbReference type="PANTHER" id="PTHR43143:SF5">
    <property type="entry name" value="SECRETED PROTEIN"/>
    <property type="match status" value="1"/>
</dbReference>
<dbReference type="Gene3D" id="2.60.120.200">
    <property type="match status" value="1"/>
</dbReference>
<dbReference type="SUPFAM" id="SSF56300">
    <property type="entry name" value="Metallo-dependent phosphatases"/>
    <property type="match status" value="1"/>
</dbReference>
<accession>A0ABY7U879</accession>
<reference evidence="2 3" key="1">
    <citation type="submission" date="2020-10" db="EMBL/GenBank/DDBJ databases">
        <title>Complete genome sequence of Corynebacterium massiliense DSM 45435, type strain of Corynebacterium massiliense.</title>
        <authorList>
            <person name="Busche T."/>
            <person name="Kalinowski J."/>
            <person name="Ruckert C."/>
        </authorList>
    </citation>
    <scope>NUCLEOTIDE SEQUENCE [LARGE SCALE GENOMIC DNA]</scope>
    <source>
        <strain evidence="2 3">DSM 45435</strain>
    </source>
</reference>
<proteinExistence type="predicted"/>
<dbReference type="Pfam" id="PF13385">
    <property type="entry name" value="Laminin_G_3"/>
    <property type="match status" value="1"/>
</dbReference>
<evidence type="ECO:0000313" key="2">
    <source>
        <dbReference type="EMBL" id="WCZ32799.1"/>
    </source>
</evidence>
<dbReference type="Proteomes" id="UP001220064">
    <property type="component" value="Chromosome"/>
</dbReference>